<dbReference type="EMBL" id="AP022612">
    <property type="protein sequence ID" value="BBZ34289.1"/>
    <property type="molecule type" value="Genomic_DNA"/>
</dbReference>
<dbReference type="PROSITE" id="PS51257">
    <property type="entry name" value="PROKAR_LIPOPROTEIN"/>
    <property type="match status" value="1"/>
</dbReference>
<dbReference type="OrthoDB" id="4761168at2"/>
<sequence>MKAWAAVALAVVLTACGATLEGVPTWPGAKLDRAVLTAADFPPGVLYDRVVQQAGEPDGVGGPPPMLSEPPGCTDGLTKVIAASAERGPGSAAKYSAIYDGARIVMTVLSWHLDLAQLEDTASRCATFEAFFDRSSPGIPMTTTRLPSSEGQLMYQQTMSLGGEESSIYMVFANVDSMALFGLASPTPNPKIPVKAALPQTFFDVVSLQTDRIRTL</sequence>
<dbReference type="Proteomes" id="UP000466931">
    <property type="component" value="Chromosome"/>
</dbReference>
<keyword evidence="2" id="KW-1185">Reference proteome</keyword>
<evidence type="ECO:0000313" key="2">
    <source>
        <dbReference type="Proteomes" id="UP000466931"/>
    </source>
</evidence>
<organism evidence="1 2">
    <name type="scientific">Mycolicibacterium confluentis</name>
    <dbReference type="NCBI Taxonomy" id="28047"/>
    <lineage>
        <taxon>Bacteria</taxon>
        <taxon>Bacillati</taxon>
        <taxon>Actinomycetota</taxon>
        <taxon>Actinomycetes</taxon>
        <taxon>Mycobacteriales</taxon>
        <taxon>Mycobacteriaceae</taxon>
        <taxon>Mycolicibacterium</taxon>
    </lineage>
</organism>
<name>A0A7I7XYB3_9MYCO</name>
<accession>A0A7I7XYB3</accession>
<dbReference type="AlphaFoldDB" id="A0A7I7XYB3"/>
<reference evidence="1" key="1">
    <citation type="journal article" date="2019" name="Emerg. Microbes Infect.">
        <title>Comprehensive subspecies identification of 175 nontuberculous mycobacteria species based on 7547 genomic profiles.</title>
        <authorList>
            <person name="Matsumoto Y."/>
            <person name="Kinjo T."/>
            <person name="Motooka D."/>
            <person name="Nabeya D."/>
            <person name="Jung N."/>
            <person name="Uechi K."/>
            <person name="Horii T."/>
            <person name="Iida T."/>
            <person name="Fujita J."/>
            <person name="Nakamura S."/>
        </authorList>
    </citation>
    <scope>NUCLEOTIDE SEQUENCE [LARGE SCALE GENOMIC DNA]</scope>
    <source>
        <strain evidence="1">JCM 13671</strain>
    </source>
</reference>
<protein>
    <submittedName>
        <fullName evidence="1">Uncharacterized protein</fullName>
    </submittedName>
</protein>
<reference evidence="1" key="2">
    <citation type="submission" date="2020-02" db="EMBL/GenBank/DDBJ databases">
        <authorList>
            <person name="Matsumoto Y."/>
            <person name="Motooka D."/>
            <person name="Nakamura S."/>
        </authorList>
    </citation>
    <scope>NUCLEOTIDE SEQUENCE</scope>
    <source>
        <strain evidence="1">JCM 13671</strain>
    </source>
</reference>
<dbReference type="RefSeq" id="WP_085152665.1">
    <property type="nucleotide sequence ID" value="NZ_AP022612.1"/>
</dbReference>
<gene>
    <name evidence="1" type="ORF">MCNF_28940</name>
</gene>
<evidence type="ECO:0000313" key="1">
    <source>
        <dbReference type="EMBL" id="BBZ34289.1"/>
    </source>
</evidence>
<proteinExistence type="predicted"/>